<keyword evidence="4" id="KW-1185">Reference proteome</keyword>
<dbReference type="Pfam" id="PF00004">
    <property type="entry name" value="AAA"/>
    <property type="match status" value="1"/>
</dbReference>
<evidence type="ECO:0000313" key="3">
    <source>
        <dbReference type="EMBL" id="KAK0728809.1"/>
    </source>
</evidence>
<organism evidence="3 4">
    <name type="scientific">Lasiosphaeria miniovina</name>
    <dbReference type="NCBI Taxonomy" id="1954250"/>
    <lineage>
        <taxon>Eukaryota</taxon>
        <taxon>Fungi</taxon>
        <taxon>Dikarya</taxon>
        <taxon>Ascomycota</taxon>
        <taxon>Pezizomycotina</taxon>
        <taxon>Sordariomycetes</taxon>
        <taxon>Sordariomycetidae</taxon>
        <taxon>Sordariales</taxon>
        <taxon>Lasiosphaeriaceae</taxon>
        <taxon>Lasiosphaeria</taxon>
    </lineage>
</organism>
<sequence>MFVDPSQPPDETEEKEMSSHLTDVDKERIAQLEDSETPMLLELKHLEKRWTSKGRMYITEPKDDEELPANKINWHEKFALCVTRHYDQQNKHVERTTLRINSLVLKGLLAKIIGSSYPGQNFWTNQVTVDFPCHSLFHYRDELRAALADQEPGSAGAAHLPILLNFINEEFEDVIRDSNNLRSQGLVSYVNLWTIFKPGSLIFSSNLGQPCVFKLHSYNYDRGDAPAMELTGQFVDFDGENFGTRQHTFKVDQFPGVKSIANLSAIPLQMHPRHEAVSETLTARGRKWESLAGQHLRAYKGIALDVTGARYNINGQVMVDTHTFHRIEADEAFDLDEEFPRLPVASDEESDSAKRNLALETEDWDLVSEGGAAKAKPTLAPLTDEQCLMASPLVRGFSFSEKKFLEFAVDKIREIEWNSECFEQLVLPNQQKELVQALVAEHIQRATAAAAGTRDFDDIIKGKGQGLILVLHGPPGVGKTLTAECVAEFSRRPLYMVSSGDLSNTPSELDEQLARTLDLASTWNAVLLIDEADVFLERRSLHDMDRNGLVSIFLRTLEYYSGILFMTTNRVRTFDEAFKSRIHVPLKYDELPAESRFRVWKNFLGRIEGGADISEASCRSLAEARLNGRQIKNIVRTAKSLANYKGNRLDYHQLRQVMDIQIKFEADLDTTGKDDSEIDAVER</sequence>
<dbReference type="InterPro" id="IPR003593">
    <property type="entry name" value="AAA+_ATPase"/>
</dbReference>
<feature type="domain" description="AAA+ ATPase" evidence="2">
    <location>
        <begin position="465"/>
        <end position="590"/>
    </location>
</feature>
<evidence type="ECO:0000256" key="1">
    <source>
        <dbReference type="SAM" id="MobiDB-lite"/>
    </source>
</evidence>
<dbReference type="GO" id="GO:0005524">
    <property type="term" value="F:ATP binding"/>
    <property type="evidence" value="ECO:0007669"/>
    <property type="project" value="InterPro"/>
</dbReference>
<dbReference type="Gene3D" id="3.40.50.300">
    <property type="entry name" value="P-loop containing nucleotide triphosphate hydrolases"/>
    <property type="match status" value="1"/>
</dbReference>
<dbReference type="SUPFAM" id="SSF52540">
    <property type="entry name" value="P-loop containing nucleoside triphosphate hydrolases"/>
    <property type="match status" value="1"/>
</dbReference>
<protein>
    <submittedName>
        <fullName evidence="3">AAA family ATPase</fullName>
    </submittedName>
</protein>
<dbReference type="GO" id="GO:0016887">
    <property type="term" value="F:ATP hydrolysis activity"/>
    <property type="evidence" value="ECO:0007669"/>
    <property type="project" value="InterPro"/>
</dbReference>
<dbReference type="Pfam" id="PF22942">
    <property type="entry name" value="DUF7025"/>
    <property type="match status" value="1"/>
</dbReference>
<dbReference type="RefSeq" id="XP_060301664.1">
    <property type="nucleotide sequence ID" value="XM_060437094.1"/>
</dbReference>
<dbReference type="GeneID" id="85320364"/>
<evidence type="ECO:0000259" key="2">
    <source>
        <dbReference type="SMART" id="SM00382"/>
    </source>
</evidence>
<dbReference type="InterPro" id="IPR003959">
    <property type="entry name" value="ATPase_AAA_core"/>
</dbReference>
<dbReference type="PANTHER" id="PTHR46411:SF2">
    <property type="entry name" value="AAA+ ATPASE DOMAIN-CONTAINING PROTEIN"/>
    <property type="match status" value="1"/>
</dbReference>
<dbReference type="PANTHER" id="PTHR46411">
    <property type="entry name" value="FAMILY ATPASE, PUTATIVE-RELATED"/>
    <property type="match status" value="1"/>
</dbReference>
<dbReference type="EMBL" id="JAUIRO010000002">
    <property type="protein sequence ID" value="KAK0728809.1"/>
    <property type="molecule type" value="Genomic_DNA"/>
</dbReference>
<dbReference type="SMART" id="SM00382">
    <property type="entry name" value="AAA"/>
    <property type="match status" value="1"/>
</dbReference>
<reference evidence="3" key="1">
    <citation type="submission" date="2023-06" db="EMBL/GenBank/DDBJ databases">
        <title>Genome-scale phylogeny and comparative genomics of the fungal order Sordariales.</title>
        <authorList>
            <consortium name="Lawrence Berkeley National Laboratory"/>
            <person name="Hensen N."/>
            <person name="Bonometti L."/>
            <person name="Westerberg I."/>
            <person name="Brannstrom I.O."/>
            <person name="Guillou S."/>
            <person name="Cros-Aarteil S."/>
            <person name="Calhoun S."/>
            <person name="Haridas S."/>
            <person name="Kuo A."/>
            <person name="Mondo S."/>
            <person name="Pangilinan J."/>
            <person name="Riley R."/>
            <person name="LaButti K."/>
            <person name="Andreopoulos B."/>
            <person name="Lipzen A."/>
            <person name="Chen C."/>
            <person name="Yanf M."/>
            <person name="Daum C."/>
            <person name="Ng V."/>
            <person name="Clum A."/>
            <person name="Steindorff A."/>
            <person name="Ohm R."/>
            <person name="Martin F."/>
            <person name="Silar P."/>
            <person name="Natvig D."/>
            <person name="Lalanne C."/>
            <person name="Gautier V."/>
            <person name="Ament-velasquez S.L."/>
            <person name="Kruys A."/>
            <person name="Hutchinson M.I."/>
            <person name="Powell A.J."/>
            <person name="Barry K."/>
            <person name="Miller A.N."/>
            <person name="Grigoriev I.V."/>
            <person name="Debuchy R."/>
            <person name="Gladieux P."/>
            <person name="Thoren M.H."/>
            <person name="Johannesson H."/>
        </authorList>
    </citation>
    <scope>NUCLEOTIDE SEQUENCE</scope>
    <source>
        <strain evidence="3">SMH2392-1A</strain>
    </source>
</reference>
<evidence type="ECO:0000313" key="4">
    <source>
        <dbReference type="Proteomes" id="UP001172101"/>
    </source>
</evidence>
<proteinExistence type="predicted"/>
<name>A0AA40E5D2_9PEZI</name>
<accession>A0AA40E5D2</accession>
<comment type="caution">
    <text evidence="3">The sequence shown here is derived from an EMBL/GenBank/DDBJ whole genome shotgun (WGS) entry which is preliminary data.</text>
</comment>
<dbReference type="Proteomes" id="UP001172101">
    <property type="component" value="Unassembled WGS sequence"/>
</dbReference>
<feature type="region of interest" description="Disordered" evidence="1">
    <location>
        <begin position="1"/>
        <end position="24"/>
    </location>
</feature>
<dbReference type="InterPro" id="IPR054289">
    <property type="entry name" value="DUF7025"/>
</dbReference>
<gene>
    <name evidence="3" type="ORF">B0T26DRAFT_638967</name>
</gene>
<dbReference type="InterPro" id="IPR027417">
    <property type="entry name" value="P-loop_NTPase"/>
</dbReference>
<dbReference type="CDD" id="cd19481">
    <property type="entry name" value="RecA-like_protease"/>
    <property type="match status" value="1"/>
</dbReference>
<feature type="compositionally biased region" description="Basic and acidic residues" evidence="1">
    <location>
        <begin position="15"/>
        <end position="24"/>
    </location>
</feature>
<dbReference type="AlphaFoldDB" id="A0AA40E5D2"/>